<accession>A0A2N9J9L6</accession>
<dbReference type="GO" id="GO:0046872">
    <property type="term" value="F:metal ion binding"/>
    <property type="evidence" value="ECO:0007669"/>
    <property type="project" value="UniProtKB-KW"/>
</dbReference>
<evidence type="ECO:0000256" key="1">
    <source>
        <dbReference type="ARBA" id="ARBA00022481"/>
    </source>
</evidence>
<reference evidence="7" key="1">
    <citation type="submission" date="2018-02" db="EMBL/GenBank/DDBJ databases">
        <authorList>
            <person name="Cohen D.B."/>
            <person name="Kent A.D."/>
        </authorList>
    </citation>
    <scope>NUCLEOTIDE SEQUENCE</scope>
</reference>
<dbReference type="PANTHER" id="PTHR45868">
    <property type="entry name" value="HEAVY METAL-ASSOCIATED ISOPRENYLATED PLANT PROTEIN 33-RELATED"/>
    <property type="match status" value="1"/>
</dbReference>
<organism evidence="7">
    <name type="scientific">Fagus sylvatica</name>
    <name type="common">Beechnut</name>
    <dbReference type="NCBI Taxonomy" id="28930"/>
    <lineage>
        <taxon>Eukaryota</taxon>
        <taxon>Viridiplantae</taxon>
        <taxon>Streptophyta</taxon>
        <taxon>Embryophyta</taxon>
        <taxon>Tracheophyta</taxon>
        <taxon>Spermatophyta</taxon>
        <taxon>Magnoliopsida</taxon>
        <taxon>eudicotyledons</taxon>
        <taxon>Gunneridae</taxon>
        <taxon>Pentapetalae</taxon>
        <taxon>rosids</taxon>
        <taxon>fabids</taxon>
        <taxon>Fagales</taxon>
        <taxon>Fagaceae</taxon>
        <taxon>Fagus</taxon>
    </lineage>
</organism>
<feature type="domain" description="HMA" evidence="6">
    <location>
        <begin position="9"/>
        <end position="73"/>
    </location>
</feature>
<evidence type="ECO:0000313" key="7">
    <source>
        <dbReference type="EMBL" id="SPD34037.1"/>
    </source>
</evidence>
<dbReference type="Pfam" id="PF00403">
    <property type="entry name" value="HMA"/>
    <property type="match status" value="1"/>
</dbReference>
<evidence type="ECO:0000256" key="4">
    <source>
        <dbReference type="ARBA" id="ARBA00023289"/>
    </source>
</evidence>
<name>A0A2N9J9L6_FAGSY</name>
<protein>
    <recommendedName>
        <fullName evidence="6">HMA domain-containing protein</fullName>
    </recommendedName>
</protein>
<proteinExistence type="inferred from homology"/>
<dbReference type="PANTHER" id="PTHR45868:SF74">
    <property type="entry name" value="HEAVY METAL-ASSOCIATED ISOPRENYLATED PLANT PROTEIN 33"/>
    <property type="match status" value="1"/>
</dbReference>
<keyword evidence="1" id="KW-0488">Methylation</keyword>
<keyword evidence="2" id="KW-0479">Metal-binding</keyword>
<dbReference type="SUPFAM" id="SSF55008">
    <property type="entry name" value="HMA, heavy metal-associated domain"/>
    <property type="match status" value="1"/>
</dbReference>
<dbReference type="EMBL" id="OIVN01006486">
    <property type="protein sequence ID" value="SPD34037.1"/>
    <property type="molecule type" value="Genomic_DNA"/>
</dbReference>
<evidence type="ECO:0000259" key="6">
    <source>
        <dbReference type="PROSITE" id="PS50846"/>
    </source>
</evidence>
<dbReference type="InterPro" id="IPR036163">
    <property type="entry name" value="HMA_dom_sf"/>
</dbReference>
<evidence type="ECO:0000256" key="3">
    <source>
        <dbReference type="ARBA" id="ARBA00023288"/>
    </source>
</evidence>
<evidence type="ECO:0000256" key="5">
    <source>
        <dbReference type="ARBA" id="ARBA00024045"/>
    </source>
</evidence>
<dbReference type="PROSITE" id="PS50846">
    <property type="entry name" value="HMA_2"/>
    <property type="match status" value="1"/>
</dbReference>
<evidence type="ECO:0000256" key="2">
    <source>
        <dbReference type="ARBA" id="ARBA00022723"/>
    </source>
</evidence>
<comment type="similarity">
    <text evidence="5">Belongs to the HIPP family.</text>
</comment>
<gene>
    <name evidence="7" type="ORF">FSB_LOCUS61919</name>
</gene>
<keyword evidence="3" id="KW-0449">Lipoprotein</keyword>
<dbReference type="InterPro" id="IPR006121">
    <property type="entry name" value="HMA_dom"/>
</dbReference>
<dbReference type="CDD" id="cd00371">
    <property type="entry name" value="HMA"/>
    <property type="match status" value="1"/>
</dbReference>
<dbReference type="Gene3D" id="3.30.70.100">
    <property type="match status" value="1"/>
</dbReference>
<dbReference type="AlphaFoldDB" id="A0A2N9J9L6"/>
<sequence length="184" mass="20778">MEYQHVSSPPICILKVEITCCDECPIKLKKKLLKTNGVTSVEIDSKKGTVKIIGDIDPTVLIQMFDKMGKPAELLFFEKSSSQKKSDSNVKKKVQFACDDDEHVSKRGNATRTTMHGNKHGRGWCDNGFGSVPPSSSSRFYPRTPRPVYRTFPNPIWHRLRGSFRQPPPLPSYGCFFLEATIEI</sequence>
<keyword evidence="4" id="KW-0636">Prenylation</keyword>